<evidence type="ECO:0000256" key="2">
    <source>
        <dbReference type="ARBA" id="ARBA00022448"/>
    </source>
</evidence>
<dbReference type="EMBL" id="CP071382">
    <property type="protein sequence ID" value="QSV44582.1"/>
    <property type="molecule type" value="Genomic_DNA"/>
</dbReference>
<dbReference type="RefSeq" id="WP_207162345.1">
    <property type="nucleotide sequence ID" value="NZ_CP071382.1"/>
</dbReference>
<keyword evidence="5 7" id="KW-1133">Transmembrane helix</keyword>
<protein>
    <submittedName>
        <fullName evidence="9">SLC13/DASS family transporter</fullName>
    </submittedName>
</protein>
<feature type="transmembrane region" description="Helical" evidence="7">
    <location>
        <begin position="403"/>
        <end position="436"/>
    </location>
</feature>
<dbReference type="PROSITE" id="PS51202">
    <property type="entry name" value="RCK_C"/>
    <property type="match status" value="2"/>
</dbReference>
<keyword evidence="2" id="KW-0813">Transport</keyword>
<accession>A0ABX7Q040</accession>
<dbReference type="Gene3D" id="3.30.70.1450">
    <property type="entry name" value="Regulator of K+ conductance, C-terminal domain"/>
    <property type="match status" value="2"/>
</dbReference>
<keyword evidence="3 7" id="KW-0812">Transmembrane</keyword>
<keyword evidence="4" id="KW-0677">Repeat</keyword>
<evidence type="ECO:0000256" key="3">
    <source>
        <dbReference type="ARBA" id="ARBA00022692"/>
    </source>
</evidence>
<feature type="transmembrane region" description="Helical" evidence="7">
    <location>
        <begin position="533"/>
        <end position="551"/>
    </location>
</feature>
<evidence type="ECO:0000256" key="6">
    <source>
        <dbReference type="ARBA" id="ARBA00023136"/>
    </source>
</evidence>
<dbReference type="PANTHER" id="PTHR43652:SF2">
    <property type="entry name" value="BASIC AMINO ACID ANTIPORTER YFCC-RELATED"/>
    <property type="match status" value="1"/>
</dbReference>
<feature type="transmembrane region" description="Helical" evidence="7">
    <location>
        <begin position="91"/>
        <end position="124"/>
    </location>
</feature>
<dbReference type="InterPro" id="IPR006037">
    <property type="entry name" value="RCK_C"/>
</dbReference>
<dbReference type="InterPro" id="IPR036721">
    <property type="entry name" value="RCK_C_sf"/>
</dbReference>
<feature type="transmembrane region" description="Helical" evidence="7">
    <location>
        <begin position="136"/>
        <end position="161"/>
    </location>
</feature>
<feature type="transmembrane region" description="Helical" evidence="7">
    <location>
        <begin position="52"/>
        <end position="71"/>
    </location>
</feature>
<feature type="domain" description="RCK C-terminal" evidence="8">
    <location>
        <begin position="208"/>
        <end position="292"/>
    </location>
</feature>
<reference evidence="9 10" key="1">
    <citation type="submission" date="2021-03" db="EMBL/GenBank/DDBJ databases">
        <title>Geobacter metallireducens gen. nov. sp. nov., a microorganism capable of coupling the complete oxidation of organic compounds to the reduction of iron and other metals.</title>
        <authorList>
            <person name="Li Y."/>
        </authorList>
    </citation>
    <scope>NUCLEOTIDE SEQUENCE [LARGE SCALE GENOMIC DNA]</scope>
    <source>
        <strain evidence="9 10">Jerry-YX</strain>
    </source>
</reference>
<feature type="domain" description="RCK C-terminal" evidence="8">
    <location>
        <begin position="299"/>
        <end position="385"/>
    </location>
</feature>
<dbReference type="PRINTS" id="PR00173">
    <property type="entry name" value="EDTRNSPORT"/>
</dbReference>
<feature type="transmembrane region" description="Helical" evidence="7">
    <location>
        <begin position="29"/>
        <end position="45"/>
    </location>
</feature>
<feature type="transmembrane region" description="Helical" evidence="7">
    <location>
        <begin position="448"/>
        <end position="466"/>
    </location>
</feature>
<evidence type="ECO:0000259" key="8">
    <source>
        <dbReference type="PROSITE" id="PS51202"/>
    </source>
</evidence>
<proteinExistence type="predicted"/>
<dbReference type="PANTHER" id="PTHR43652">
    <property type="entry name" value="BASIC AMINO ACID ANTIPORTER YFCC-RELATED"/>
    <property type="match status" value="1"/>
</dbReference>
<evidence type="ECO:0000256" key="1">
    <source>
        <dbReference type="ARBA" id="ARBA00004141"/>
    </source>
</evidence>
<feature type="transmembrane region" description="Helical" evidence="7">
    <location>
        <begin position="504"/>
        <end position="521"/>
    </location>
</feature>
<dbReference type="Pfam" id="PF03600">
    <property type="entry name" value="CitMHS"/>
    <property type="match status" value="1"/>
</dbReference>
<evidence type="ECO:0000313" key="10">
    <source>
        <dbReference type="Proteomes" id="UP000663651"/>
    </source>
</evidence>
<evidence type="ECO:0000256" key="7">
    <source>
        <dbReference type="SAM" id="Phobius"/>
    </source>
</evidence>
<evidence type="ECO:0000313" key="9">
    <source>
        <dbReference type="EMBL" id="QSV44582.1"/>
    </source>
</evidence>
<feature type="transmembrane region" description="Helical" evidence="7">
    <location>
        <begin position="181"/>
        <end position="201"/>
    </location>
</feature>
<evidence type="ECO:0000256" key="5">
    <source>
        <dbReference type="ARBA" id="ARBA00022989"/>
    </source>
</evidence>
<comment type="subcellular location">
    <subcellularLocation>
        <location evidence="1">Membrane</location>
        <topology evidence="1">Multi-pass membrane protein</topology>
    </subcellularLocation>
</comment>
<dbReference type="SUPFAM" id="SSF116726">
    <property type="entry name" value="TrkA C-terminal domain-like"/>
    <property type="match status" value="2"/>
</dbReference>
<keyword evidence="6 7" id="KW-0472">Membrane</keyword>
<dbReference type="Pfam" id="PF02080">
    <property type="entry name" value="TrkA_C"/>
    <property type="match status" value="1"/>
</dbReference>
<organism evidence="9 10">
    <name type="scientific">Geobacter benzoatilyticus</name>
    <dbReference type="NCBI Taxonomy" id="2815309"/>
    <lineage>
        <taxon>Bacteria</taxon>
        <taxon>Pseudomonadati</taxon>
        <taxon>Thermodesulfobacteriota</taxon>
        <taxon>Desulfuromonadia</taxon>
        <taxon>Geobacterales</taxon>
        <taxon>Geobacteraceae</taxon>
        <taxon>Geobacter</taxon>
    </lineage>
</organism>
<keyword evidence="10" id="KW-1185">Reference proteome</keyword>
<feature type="transmembrane region" description="Helical" evidence="7">
    <location>
        <begin position="478"/>
        <end position="498"/>
    </location>
</feature>
<evidence type="ECO:0000256" key="4">
    <source>
        <dbReference type="ARBA" id="ARBA00022737"/>
    </source>
</evidence>
<name>A0ABX7Q040_9BACT</name>
<dbReference type="InterPro" id="IPR004680">
    <property type="entry name" value="Cit_transptr-like_dom"/>
</dbReference>
<dbReference type="Proteomes" id="UP000663651">
    <property type="component" value="Chromosome"/>
</dbReference>
<gene>
    <name evidence="9" type="ORF">JZM60_10420</name>
</gene>
<feature type="transmembrane region" description="Helical" evidence="7">
    <location>
        <begin position="571"/>
        <end position="591"/>
    </location>
</feature>
<dbReference type="InterPro" id="IPR051679">
    <property type="entry name" value="DASS-Related_Transporters"/>
</dbReference>
<sequence length="593" mass="64154">MTVEMMLVLGLVVSAVILFATERFPADLVALIIMAALLLSSLITPEEAISGFSNPATITVGAMFVLSAGLYRTGAVNAVGNALARLGRKSYILTIAAMMLVIGIISAFINNTAAVVIFLPIVLGVARDTHTSASRLLMPLSYASMFGGVCTLVGTSTNILVSSIIERRGLAPIGMFELTDMGLIFFGAGVVYMLLAGIWLIPDRGGEDETDKRLGSGDYVTEIIIQPDARSVGTVLAQSPLLHELDLKSIEVFRDGRRIDGPPEQIELREGDHLKVRCDLENFRKIQQRRGISLRHESDQGGEGKGMLEETKLVEAVIAPNSTLDGRSLKEARFRSRYGFSALAIRHQGRVVREDLETIVLRAGDVLLFDLGPREIEWLRPDRTFVVISEVQAPVFRKRKTAIALAVVTAVVAGAALGVVPIMSGAIIGCIVMVLARCLSMEEAYEAIDWKVIMLMAGVVTLGIAMEKSGAALFLSKFIVYAVGGAGPSVMVAVLYLFSALATAVLSNNATVALLIPIVFATADSMKIDPRPLIMAVTFAASLDFMTPFGYQTNTLIYGPGRYRFSDYLRVGAPLNIIFWVLATIFIPRFWPF</sequence>